<gene>
    <name evidence="2" type="ORF">OEZ85_002036</name>
</gene>
<evidence type="ECO:0000313" key="2">
    <source>
        <dbReference type="EMBL" id="WIA15374.1"/>
    </source>
</evidence>
<feature type="compositionally biased region" description="Low complexity" evidence="1">
    <location>
        <begin position="61"/>
        <end position="76"/>
    </location>
</feature>
<sequence>MRLYVRPVDESVEEEQQHFELVDGKGDQRFKRIVLRTSCMTDHFPAAYKAGLTDVLQQITKRQQQRQQQEEQQQQQKEPKKQLA</sequence>
<proteinExistence type="predicted"/>
<keyword evidence="3" id="KW-1185">Reference proteome</keyword>
<protein>
    <submittedName>
        <fullName evidence="2">Uncharacterized protein</fullName>
    </submittedName>
</protein>
<dbReference type="EMBL" id="CP126213">
    <property type="protein sequence ID" value="WIA15374.1"/>
    <property type="molecule type" value="Genomic_DNA"/>
</dbReference>
<dbReference type="Proteomes" id="UP001244341">
    <property type="component" value="Chromosome 6b"/>
</dbReference>
<evidence type="ECO:0000256" key="1">
    <source>
        <dbReference type="SAM" id="MobiDB-lite"/>
    </source>
</evidence>
<reference evidence="2 3" key="1">
    <citation type="submission" date="2023-05" db="EMBL/GenBank/DDBJ databases">
        <title>A 100% complete, gapless, phased diploid assembly of the Scenedesmus obliquus UTEX 3031 genome.</title>
        <authorList>
            <person name="Biondi T.C."/>
            <person name="Hanschen E.R."/>
            <person name="Kwon T."/>
            <person name="Eng W."/>
            <person name="Kruse C.P.S."/>
            <person name="Koehler S.I."/>
            <person name="Kunde Y."/>
            <person name="Gleasner C.D."/>
            <person name="You Mak K.T."/>
            <person name="Polle J."/>
            <person name="Hovde B.T."/>
            <person name="Starkenburg S.R."/>
        </authorList>
    </citation>
    <scope>NUCLEOTIDE SEQUENCE [LARGE SCALE GENOMIC DNA]</scope>
    <source>
        <strain evidence="2 3">DOE0152z</strain>
    </source>
</reference>
<feature type="region of interest" description="Disordered" evidence="1">
    <location>
        <begin position="61"/>
        <end position="84"/>
    </location>
</feature>
<accession>A0ABY8U1X5</accession>
<name>A0ABY8U1X5_TETOB</name>
<organism evidence="2 3">
    <name type="scientific">Tetradesmus obliquus</name>
    <name type="common">Green alga</name>
    <name type="synonym">Acutodesmus obliquus</name>
    <dbReference type="NCBI Taxonomy" id="3088"/>
    <lineage>
        <taxon>Eukaryota</taxon>
        <taxon>Viridiplantae</taxon>
        <taxon>Chlorophyta</taxon>
        <taxon>core chlorophytes</taxon>
        <taxon>Chlorophyceae</taxon>
        <taxon>CS clade</taxon>
        <taxon>Sphaeropleales</taxon>
        <taxon>Scenedesmaceae</taxon>
        <taxon>Tetradesmus</taxon>
    </lineage>
</organism>
<evidence type="ECO:0000313" key="3">
    <source>
        <dbReference type="Proteomes" id="UP001244341"/>
    </source>
</evidence>